<name>A0AAJ0C6P5_9PEZI</name>
<evidence type="ECO:0000313" key="1">
    <source>
        <dbReference type="EMBL" id="KAK1769717.1"/>
    </source>
</evidence>
<proteinExistence type="predicted"/>
<dbReference type="AlphaFoldDB" id="A0AAJ0C6P5"/>
<protein>
    <submittedName>
        <fullName evidence="1">Uncharacterized protein</fullName>
    </submittedName>
</protein>
<keyword evidence="2" id="KW-1185">Reference proteome</keyword>
<gene>
    <name evidence="1" type="ORF">QBC33DRAFT_333496</name>
</gene>
<sequence>MMDKFAMPIIPLTSVDDLPDTLLSFASRLTATKPSLPCPPGSTPQALLPHCALGPPLSPHATNVLSDINSSFSDLLDKATKPEGQMILQDYVGADAERVIRFCMGDEAAE</sequence>
<dbReference type="RefSeq" id="XP_060285930.1">
    <property type="nucleotide sequence ID" value="XM_060423691.1"/>
</dbReference>
<accession>A0AAJ0C6P5</accession>
<reference evidence="1" key="1">
    <citation type="submission" date="2023-06" db="EMBL/GenBank/DDBJ databases">
        <title>Genome-scale phylogeny and comparative genomics of the fungal order Sordariales.</title>
        <authorList>
            <consortium name="Lawrence Berkeley National Laboratory"/>
            <person name="Hensen N."/>
            <person name="Bonometti L."/>
            <person name="Westerberg I."/>
            <person name="Brannstrom I.O."/>
            <person name="Guillou S."/>
            <person name="Cros-Aarteil S."/>
            <person name="Calhoun S."/>
            <person name="Haridas S."/>
            <person name="Kuo A."/>
            <person name="Mondo S."/>
            <person name="Pangilinan J."/>
            <person name="Riley R."/>
            <person name="Labutti K."/>
            <person name="Andreopoulos B."/>
            <person name="Lipzen A."/>
            <person name="Chen C."/>
            <person name="Yanf M."/>
            <person name="Daum C."/>
            <person name="Ng V."/>
            <person name="Clum A."/>
            <person name="Steindorff A."/>
            <person name="Ohm R."/>
            <person name="Martin F."/>
            <person name="Silar P."/>
            <person name="Natvig D."/>
            <person name="Lalanne C."/>
            <person name="Gautier V."/>
            <person name="Ament-Velasquez S.L."/>
            <person name="Kruys A."/>
            <person name="Hutchinson M.I."/>
            <person name="Powell A.J."/>
            <person name="Barry K."/>
            <person name="Miller A.N."/>
            <person name="Grigoriev I.V."/>
            <person name="Debuchy R."/>
            <person name="Gladieux P."/>
            <person name="Thoren M.H."/>
            <person name="Johannesson H."/>
        </authorList>
    </citation>
    <scope>NUCLEOTIDE SEQUENCE</scope>
    <source>
        <strain evidence="1">8032-3</strain>
    </source>
</reference>
<organism evidence="1 2">
    <name type="scientific">Phialemonium atrogriseum</name>
    <dbReference type="NCBI Taxonomy" id="1093897"/>
    <lineage>
        <taxon>Eukaryota</taxon>
        <taxon>Fungi</taxon>
        <taxon>Dikarya</taxon>
        <taxon>Ascomycota</taxon>
        <taxon>Pezizomycotina</taxon>
        <taxon>Sordariomycetes</taxon>
        <taxon>Sordariomycetidae</taxon>
        <taxon>Cephalothecales</taxon>
        <taxon>Cephalothecaceae</taxon>
        <taxon>Phialemonium</taxon>
    </lineage>
</organism>
<comment type="caution">
    <text evidence="1">The sequence shown here is derived from an EMBL/GenBank/DDBJ whole genome shotgun (WGS) entry which is preliminary data.</text>
</comment>
<evidence type="ECO:0000313" key="2">
    <source>
        <dbReference type="Proteomes" id="UP001244011"/>
    </source>
</evidence>
<dbReference type="GeneID" id="85306878"/>
<dbReference type="EMBL" id="MU839002">
    <property type="protein sequence ID" value="KAK1769717.1"/>
    <property type="molecule type" value="Genomic_DNA"/>
</dbReference>
<dbReference type="Proteomes" id="UP001244011">
    <property type="component" value="Unassembled WGS sequence"/>
</dbReference>